<proteinExistence type="predicted"/>
<keyword evidence="10" id="KW-1185">Reference proteome</keyword>
<evidence type="ECO:0000256" key="6">
    <source>
        <dbReference type="ARBA" id="ARBA00023242"/>
    </source>
</evidence>
<evidence type="ECO:0000259" key="8">
    <source>
        <dbReference type="PROSITE" id="PS51519"/>
    </source>
</evidence>
<name>A0A835YCZ1_9CHLO</name>
<feature type="compositionally biased region" description="Low complexity" evidence="7">
    <location>
        <begin position="1302"/>
        <end position="1317"/>
    </location>
</feature>
<keyword evidence="2" id="KW-0805">Transcription regulation</keyword>
<feature type="compositionally biased region" description="Low complexity" evidence="7">
    <location>
        <begin position="1181"/>
        <end position="1195"/>
    </location>
</feature>
<feature type="region of interest" description="Disordered" evidence="7">
    <location>
        <begin position="768"/>
        <end position="848"/>
    </location>
</feature>
<keyword evidence="3" id="KW-0175">Coiled coil</keyword>
<dbReference type="Pfam" id="PF02042">
    <property type="entry name" value="RWP-RK"/>
    <property type="match status" value="1"/>
</dbReference>
<feature type="region of interest" description="Disordered" evidence="7">
    <location>
        <begin position="1172"/>
        <end position="1246"/>
    </location>
</feature>
<evidence type="ECO:0000313" key="10">
    <source>
        <dbReference type="Proteomes" id="UP000612055"/>
    </source>
</evidence>
<feature type="compositionally biased region" description="Polar residues" evidence="7">
    <location>
        <begin position="785"/>
        <end position="800"/>
    </location>
</feature>
<evidence type="ECO:0000313" key="9">
    <source>
        <dbReference type="EMBL" id="KAG2495229.1"/>
    </source>
</evidence>
<feature type="compositionally biased region" description="Low complexity" evidence="7">
    <location>
        <begin position="148"/>
        <end position="166"/>
    </location>
</feature>
<feature type="compositionally biased region" description="Low complexity" evidence="7">
    <location>
        <begin position="1328"/>
        <end position="1338"/>
    </location>
</feature>
<dbReference type="Proteomes" id="UP000612055">
    <property type="component" value="Unassembled WGS sequence"/>
</dbReference>
<dbReference type="PROSITE" id="PS51519">
    <property type="entry name" value="RWP_RK"/>
    <property type="match status" value="1"/>
</dbReference>
<feature type="compositionally biased region" description="Acidic residues" evidence="7">
    <location>
        <begin position="1381"/>
        <end position="1393"/>
    </location>
</feature>
<evidence type="ECO:0000256" key="1">
    <source>
        <dbReference type="ARBA" id="ARBA00004049"/>
    </source>
</evidence>
<feature type="region of interest" description="Disordered" evidence="7">
    <location>
        <begin position="677"/>
        <end position="719"/>
    </location>
</feature>
<evidence type="ECO:0000256" key="5">
    <source>
        <dbReference type="ARBA" id="ARBA00023163"/>
    </source>
</evidence>
<evidence type="ECO:0000256" key="7">
    <source>
        <dbReference type="SAM" id="MobiDB-lite"/>
    </source>
</evidence>
<feature type="region of interest" description="Disordered" evidence="7">
    <location>
        <begin position="488"/>
        <end position="529"/>
    </location>
</feature>
<evidence type="ECO:0000256" key="3">
    <source>
        <dbReference type="ARBA" id="ARBA00023054"/>
    </source>
</evidence>
<feature type="compositionally biased region" description="Gly residues" evidence="7">
    <location>
        <begin position="167"/>
        <end position="199"/>
    </location>
</feature>
<protein>
    <recommendedName>
        <fullName evidence="8">RWP-RK domain-containing protein</fullName>
    </recommendedName>
</protein>
<feature type="domain" description="RWP-RK" evidence="8">
    <location>
        <begin position="1392"/>
        <end position="1476"/>
    </location>
</feature>
<feature type="compositionally biased region" description="Polar residues" evidence="7">
    <location>
        <begin position="107"/>
        <end position="116"/>
    </location>
</feature>
<gene>
    <name evidence="9" type="ORF">HYH03_006503</name>
</gene>
<dbReference type="PANTHER" id="PTHR46373:SF2">
    <property type="entry name" value="RWP-RK DOMAIN-CONTAINING PROTEIN"/>
    <property type="match status" value="1"/>
</dbReference>
<feature type="region of interest" description="Disordered" evidence="7">
    <location>
        <begin position="148"/>
        <end position="217"/>
    </location>
</feature>
<feature type="region of interest" description="Disordered" evidence="7">
    <location>
        <begin position="1302"/>
        <end position="1393"/>
    </location>
</feature>
<feature type="compositionally biased region" description="Low complexity" evidence="7">
    <location>
        <begin position="488"/>
        <end position="524"/>
    </location>
</feature>
<dbReference type="EMBL" id="JAEHOE010000025">
    <property type="protein sequence ID" value="KAG2495229.1"/>
    <property type="molecule type" value="Genomic_DNA"/>
</dbReference>
<organism evidence="9 10">
    <name type="scientific">Edaphochlamys debaryana</name>
    <dbReference type="NCBI Taxonomy" id="47281"/>
    <lineage>
        <taxon>Eukaryota</taxon>
        <taxon>Viridiplantae</taxon>
        <taxon>Chlorophyta</taxon>
        <taxon>core chlorophytes</taxon>
        <taxon>Chlorophyceae</taxon>
        <taxon>CS clade</taxon>
        <taxon>Chlamydomonadales</taxon>
        <taxon>Chlamydomonadales incertae sedis</taxon>
        <taxon>Edaphochlamys</taxon>
    </lineage>
</organism>
<feature type="compositionally biased region" description="Acidic residues" evidence="7">
    <location>
        <begin position="1349"/>
        <end position="1370"/>
    </location>
</feature>
<dbReference type="GO" id="GO:0003677">
    <property type="term" value="F:DNA binding"/>
    <property type="evidence" value="ECO:0007669"/>
    <property type="project" value="UniProtKB-KW"/>
</dbReference>
<keyword evidence="5" id="KW-0804">Transcription</keyword>
<comment type="function">
    <text evidence="1">Putative transcription factor.</text>
</comment>
<keyword evidence="6" id="KW-0539">Nucleus</keyword>
<feature type="region of interest" description="Disordered" evidence="7">
    <location>
        <begin position="585"/>
        <end position="620"/>
    </location>
</feature>
<dbReference type="GO" id="GO:0003700">
    <property type="term" value="F:DNA-binding transcription factor activity"/>
    <property type="evidence" value="ECO:0007669"/>
    <property type="project" value="InterPro"/>
</dbReference>
<comment type="caution">
    <text evidence="9">The sequence shown here is derived from an EMBL/GenBank/DDBJ whole genome shotgun (WGS) entry which is preliminary data.</text>
</comment>
<dbReference type="InterPro" id="IPR003035">
    <property type="entry name" value="RWP-RK_dom"/>
</dbReference>
<evidence type="ECO:0000256" key="2">
    <source>
        <dbReference type="ARBA" id="ARBA00023015"/>
    </source>
</evidence>
<dbReference type="InterPro" id="IPR044607">
    <property type="entry name" value="RKD-like"/>
</dbReference>
<reference evidence="9" key="1">
    <citation type="journal article" date="2020" name="bioRxiv">
        <title>Comparative genomics of Chlamydomonas.</title>
        <authorList>
            <person name="Craig R.J."/>
            <person name="Hasan A.R."/>
            <person name="Ness R.W."/>
            <person name="Keightley P.D."/>
        </authorList>
    </citation>
    <scope>NUCLEOTIDE SEQUENCE</scope>
    <source>
        <strain evidence="9">CCAP 11/70</strain>
    </source>
</reference>
<feature type="compositionally biased region" description="Low complexity" evidence="7">
    <location>
        <begin position="1216"/>
        <end position="1246"/>
    </location>
</feature>
<dbReference type="OrthoDB" id="6270329at2759"/>
<evidence type="ECO:0000256" key="4">
    <source>
        <dbReference type="ARBA" id="ARBA00023125"/>
    </source>
</evidence>
<feature type="compositionally biased region" description="Polar residues" evidence="7">
    <location>
        <begin position="609"/>
        <end position="620"/>
    </location>
</feature>
<keyword evidence="4" id="KW-0238">DNA-binding</keyword>
<dbReference type="PANTHER" id="PTHR46373">
    <property type="entry name" value="PROTEIN RKD4"/>
    <property type="match status" value="1"/>
</dbReference>
<accession>A0A835YCZ1</accession>
<sequence>MAAVPLELASILEDFHPTDGKVQALEPVGQDQLPLARELSNADSLKLGELFSAGSLSAVEAALGVVAGPGSEVIAQGAPRSSSGAEQHAHDAMAAKPFSFLDPAGQAQPSFHSLSSPIDEDGAPQPSAPARGYSCDASAAAAQLTAAGDNGPATATASAAASERSAGSGGRHGSGSGPASGASGGPGPGDAGGGGGSSGGPAAADGSRPGRKGREAEEADIARVVDAAMDANYNQGVVPTVAFDGPYGGPRTTGRLIATTSAAMFRKGVAASSAGATLPKTLDLALRAQIEKHAANLSGTNHVGPLDKDRRTAFLMEAYLQISEELARSGVDIAAAAATAAAAASSPSASPNRASASAAVASAFAAAAAAAPGGGGMVDPPLLQQVLDAAAISHDGMYGAGGAAGGVGGTDILLEALAAFSSGAADGGVHALQDFTHAAAAAAASAAAAAAAAAAAGLTFPVPYNRTTGSVTMLDAWVDDTDVTSPAKPLPGAAAGGSAATAATSGGGAAPAPSTSANGTSSSSDVSNGAWQGTAAATVASASAVSAAPAAAAPLTPAAPLPLLSPTPQRPGVFSPFGAAGACDSPPPIEGHLGPDAPCNRGGMGVSPRPSNVVTGGTSPLRLSNAMSILRAGSMGGYMDIMTSNDFFMDDLHLDGRLPSLADKLLMSIDVLQPSLSARPSADKGPNGQQPGSAAAMRTTDNQIDSRAPPGLTSGADGRIPSPAEVLAAVAAGNVNDLRMAVDFETMMRQQISAPAVMISNAVPNAHGGAAVPNSHPHPHPQPPTAFQTNPNGFISSSQHHPFALHNGLVSPPYNPPAATSAAVQPSFNRNSSNQPSGPGLDGGPSMAQRFDALTKTAPTPPPHNGGGPNGTCVSVTGLTNGAAAINGPAAMAARPGGPMGLPPMGSGSISAGCSPSLADQYQHHQVMYRLAGQHPGIATGPAASLLGSSLPTAHGLSDWAGGGGGGGSASGDSISAPLVMLPERPRSMQQQAINGMMRSRTDASGPSVSMCPPRPFSTSSHGMMSMPQHAPHSPLGMIPTSQQAQHGVQFNHGAMQQPHGHSMHAMHLSGGSAHLVPMQQPLTANHHMQQGNGHVTHYHVGQGQVRVHIGAAGLHPGSMSGSRRARAETDLLGSSDCLEAAIAMAAANNGNGLNGNGHNGLPPLAGGEPGLSLARISTNPSAGAAAPPGHSHMPLTSFGSEPVGMNAAANRQLQRSISSSNSRGSAGRSPRGPATPRSRSRAAAGASLPSAAAVAAVMDEIGGAPSAAAATSSGDGGAVSGAAPTVAVAAAVAAGVVPAPDGTASADGTSAGADDSAGGGLRRSTRGTRANRAASSRGGRGRGRSREDDDEDYAAEDDDDASSEDEDDSSGGRRGLGPGGEDEEEEGFVDEDSVLVVRPVKDGPRREITKMALRKVYHLPINEAAAALNIGVTVLKKYCRKFRVPRWPYRKLQSMGKLIESFQKYKRAAIANADLEAAERCEVVIQSLHRFREEVYDNPDKDIDEGVKKLRQANFKIEYRQRQGQSGPGAAATAGSDILTGASGPMGSADLGRELAGLTVSPDGTILPALDGAGGAAAAGGGSGGGAPGVL</sequence>
<feature type="region of interest" description="Disordered" evidence="7">
    <location>
        <begin position="101"/>
        <end position="134"/>
    </location>
</feature>
<feature type="compositionally biased region" description="Polar residues" evidence="7">
    <location>
        <begin position="822"/>
        <end position="837"/>
    </location>
</feature>